<comment type="subcellular location">
    <subcellularLocation>
        <location evidence="1">Cell membrane</location>
        <topology evidence="1">Multi-pass membrane protein</topology>
    </subcellularLocation>
</comment>
<dbReference type="STRING" id="767434.Fraau_2851"/>
<dbReference type="GO" id="GO:0005886">
    <property type="term" value="C:plasma membrane"/>
    <property type="evidence" value="ECO:0007669"/>
    <property type="project" value="UniProtKB-SubCell"/>
</dbReference>
<feature type="domain" description="DUF202" evidence="7">
    <location>
        <begin position="7"/>
        <end position="84"/>
    </location>
</feature>
<dbReference type="PANTHER" id="PTHR34187:SF2">
    <property type="entry name" value="DUF202 DOMAIN-CONTAINING PROTEIN"/>
    <property type="match status" value="1"/>
</dbReference>
<dbReference type="EMBL" id="CP003350">
    <property type="protein sequence ID" value="AFC87185.1"/>
    <property type="molecule type" value="Genomic_DNA"/>
</dbReference>
<name>H8L130_FRAAD</name>
<dbReference type="RefSeq" id="WP_014404188.1">
    <property type="nucleotide sequence ID" value="NC_017033.1"/>
</dbReference>
<evidence type="ECO:0000256" key="4">
    <source>
        <dbReference type="ARBA" id="ARBA00022989"/>
    </source>
</evidence>
<feature type="transmembrane region" description="Helical" evidence="6">
    <location>
        <begin position="15"/>
        <end position="35"/>
    </location>
</feature>
<keyword evidence="3 6" id="KW-0812">Transmembrane</keyword>
<dbReference type="Pfam" id="PF02656">
    <property type="entry name" value="DUF202"/>
    <property type="match status" value="1"/>
</dbReference>
<sequence length="125" mass="13345">MIERYTDHAANERTFLAWVRTSLALTALGCVLVKFELFMRLAGLPVRASHSATGAVASVLGLLFIAVAVLTLLGAHARFRQVRQAIASPQTVPLASSRLEGGLTVLIAVLAVVLAAALWWTDQHG</sequence>
<dbReference type="PANTHER" id="PTHR34187">
    <property type="entry name" value="FGR18P"/>
    <property type="match status" value="1"/>
</dbReference>
<evidence type="ECO:0000256" key="2">
    <source>
        <dbReference type="ARBA" id="ARBA00022475"/>
    </source>
</evidence>
<evidence type="ECO:0000259" key="7">
    <source>
        <dbReference type="Pfam" id="PF02656"/>
    </source>
</evidence>
<dbReference type="OrthoDB" id="582337at2"/>
<evidence type="ECO:0000313" key="9">
    <source>
        <dbReference type="Proteomes" id="UP000005234"/>
    </source>
</evidence>
<keyword evidence="4 6" id="KW-1133">Transmembrane helix</keyword>
<accession>H8L130</accession>
<evidence type="ECO:0000313" key="8">
    <source>
        <dbReference type="EMBL" id="AFC87185.1"/>
    </source>
</evidence>
<dbReference type="Proteomes" id="UP000005234">
    <property type="component" value="Chromosome"/>
</dbReference>
<dbReference type="AlphaFoldDB" id="H8L130"/>
<dbReference type="eggNOG" id="COG2149">
    <property type="taxonomic scope" value="Bacteria"/>
</dbReference>
<keyword evidence="2" id="KW-1003">Cell membrane</keyword>
<dbReference type="InterPro" id="IPR003807">
    <property type="entry name" value="DUF202"/>
</dbReference>
<evidence type="ECO:0000256" key="6">
    <source>
        <dbReference type="SAM" id="Phobius"/>
    </source>
</evidence>
<evidence type="ECO:0000256" key="1">
    <source>
        <dbReference type="ARBA" id="ARBA00004651"/>
    </source>
</evidence>
<protein>
    <submittedName>
        <fullName evidence="8">Putative membrane protein</fullName>
    </submittedName>
</protein>
<gene>
    <name evidence="8" type="ordered locus">Fraau_2851</name>
</gene>
<dbReference type="KEGG" id="fau:Fraau_2851"/>
<organism evidence="8 9">
    <name type="scientific">Frateuria aurantia (strain ATCC 33424 / DSM 6220 / KCTC 2777 / LMG 1558 / NBRC 3245 / NCIMB 13370)</name>
    <name type="common">Acetobacter aurantius</name>
    <dbReference type="NCBI Taxonomy" id="767434"/>
    <lineage>
        <taxon>Bacteria</taxon>
        <taxon>Pseudomonadati</taxon>
        <taxon>Pseudomonadota</taxon>
        <taxon>Gammaproteobacteria</taxon>
        <taxon>Lysobacterales</taxon>
        <taxon>Rhodanobacteraceae</taxon>
        <taxon>Frateuria</taxon>
    </lineage>
</organism>
<dbReference type="InterPro" id="IPR052053">
    <property type="entry name" value="IM_YidH-like"/>
</dbReference>
<feature type="transmembrane region" description="Helical" evidence="6">
    <location>
        <begin position="99"/>
        <end position="120"/>
    </location>
</feature>
<keyword evidence="9" id="KW-1185">Reference proteome</keyword>
<keyword evidence="5 6" id="KW-0472">Membrane</keyword>
<reference evidence="8" key="1">
    <citation type="submission" date="2012-02" db="EMBL/GenBank/DDBJ databases">
        <title>The complete genome of Frateuria aurantia DSM 6220.</title>
        <authorList>
            <consortium name="US DOE Joint Genome Institute (JGI-PGF)"/>
            <person name="Lucas S."/>
            <person name="Copeland A."/>
            <person name="Lapidus A."/>
            <person name="Glavina del Rio T."/>
            <person name="Dalin E."/>
            <person name="Tice H."/>
            <person name="Bruce D."/>
            <person name="Goodwin L."/>
            <person name="Pitluck S."/>
            <person name="Peters L."/>
            <person name="Ovchinnikova G."/>
            <person name="Teshima H."/>
            <person name="Kyrpides N."/>
            <person name="Mavromatis K."/>
            <person name="Ivanova N."/>
            <person name="Brettin T."/>
            <person name="Detter J.C."/>
            <person name="Han C."/>
            <person name="Larimer F."/>
            <person name="Land M."/>
            <person name="Hauser L."/>
            <person name="Markowitz V."/>
            <person name="Cheng J.-F."/>
            <person name="Hugenholtz P."/>
            <person name="Woyke T."/>
            <person name="Wu D."/>
            <person name="Brambilla E."/>
            <person name="Klenk H.-P."/>
            <person name="Eisen J.A."/>
        </authorList>
    </citation>
    <scope>NUCLEOTIDE SEQUENCE</scope>
    <source>
        <strain evidence="8">DSM 6220</strain>
    </source>
</reference>
<evidence type="ECO:0000256" key="3">
    <source>
        <dbReference type="ARBA" id="ARBA00022692"/>
    </source>
</evidence>
<feature type="transmembrane region" description="Helical" evidence="6">
    <location>
        <begin position="55"/>
        <end position="79"/>
    </location>
</feature>
<dbReference type="HOGENOM" id="CLU_053359_6_1_6"/>
<proteinExistence type="predicted"/>
<evidence type="ECO:0000256" key="5">
    <source>
        <dbReference type="ARBA" id="ARBA00023136"/>
    </source>
</evidence>